<evidence type="ECO:0000256" key="5">
    <source>
        <dbReference type="ARBA" id="ARBA00022989"/>
    </source>
</evidence>
<feature type="transmembrane region" description="Helical" evidence="8">
    <location>
        <begin position="98"/>
        <end position="120"/>
    </location>
</feature>
<dbReference type="AlphaFoldDB" id="A0A6S7JFM9"/>
<sequence>MELEQPHSNASHESKKKAVTIACFEVNLTIANVFFSFLSIAGQVGMKVTLPLWVDSTIQTPSERHSSHAIQANATGNLSNKTNPSSGDNGMYNPEVDAYFVLSFGIIASLVLFGAALLFIRLFRPNQLGEAERRFPHLQLFLAGFFNAMNGVFVVFASSGSRTAPYLQAILGNVMIPFIIVLRYLVLRKVPTLRKFVCAMIVLISLFICLIPKIFTSIDPEADSSGGASGVAGILWPLCFMFGS</sequence>
<dbReference type="GO" id="GO:0016020">
    <property type="term" value="C:membrane"/>
    <property type="evidence" value="ECO:0007669"/>
    <property type="project" value="UniProtKB-SubCell"/>
</dbReference>
<dbReference type="PANTHER" id="PTHR31326:SF1">
    <property type="entry name" value="PROTEIN CLT2, CHLOROPLASTIC"/>
    <property type="match status" value="1"/>
</dbReference>
<feature type="region of interest" description="Disordered" evidence="7">
    <location>
        <begin position="65"/>
        <end position="87"/>
    </location>
</feature>
<dbReference type="SUPFAM" id="SSF103481">
    <property type="entry name" value="Multidrug resistance efflux transporter EmrE"/>
    <property type="match status" value="1"/>
</dbReference>
<dbReference type="Pfam" id="PF08627">
    <property type="entry name" value="CRT-like"/>
    <property type="match status" value="1"/>
</dbReference>
<keyword evidence="3" id="KW-0813">Transport</keyword>
<keyword evidence="5 8" id="KW-1133">Transmembrane helix</keyword>
<dbReference type="Proteomes" id="UP001152795">
    <property type="component" value="Unassembled WGS sequence"/>
</dbReference>
<feature type="non-terminal residue" evidence="9">
    <location>
        <position position="1"/>
    </location>
</feature>
<evidence type="ECO:0000256" key="8">
    <source>
        <dbReference type="SAM" id="Phobius"/>
    </source>
</evidence>
<evidence type="ECO:0000256" key="2">
    <source>
        <dbReference type="ARBA" id="ARBA00006690"/>
    </source>
</evidence>
<evidence type="ECO:0000256" key="1">
    <source>
        <dbReference type="ARBA" id="ARBA00004141"/>
    </source>
</evidence>
<dbReference type="EMBL" id="CACRXK020016282">
    <property type="protein sequence ID" value="CAB4029598.1"/>
    <property type="molecule type" value="Genomic_DNA"/>
</dbReference>
<dbReference type="PANTHER" id="PTHR31326">
    <property type="entry name" value="PROTEIN CLT2, CHLOROPLASTIC"/>
    <property type="match status" value="1"/>
</dbReference>
<protein>
    <submittedName>
        <fullName evidence="9">Uncharacterized protein</fullName>
    </submittedName>
</protein>
<dbReference type="InterPro" id="IPR037185">
    <property type="entry name" value="EmrE-like"/>
</dbReference>
<feature type="transmembrane region" description="Helical" evidence="8">
    <location>
        <begin position="140"/>
        <end position="160"/>
    </location>
</feature>
<keyword evidence="6 8" id="KW-0472">Membrane</keyword>
<feature type="transmembrane region" description="Helical" evidence="8">
    <location>
        <begin position="197"/>
        <end position="215"/>
    </location>
</feature>
<accession>A0A6S7JFM9</accession>
<reference evidence="9" key="1">
    <citation type="submission" date="2020-04" db="EMBL/GenBank/DDBJ databases">
        <authorList>
            <person name="Alioto T."/>
            <person name="Alioto T."/>
            <person name="Gomez Garrido J."/>
        </authorList>
    </citation>
    <scope>NUCLEOTIDE SEQUENCE</scope>
    <source>
        <strain evidence="9">A484AB</strain>
    </source>
</reference>
<feature type="transmembrane region" description="Helical" evidence="8">
    <location>
        <begin position="166"/>
        <end position="185"/>
    </location>
</feature>
<evidence type="ECO:0000256" key="7">
    <source>
        <dbReference type="SAM" id="MobiDB-lite"/>
    </source>
</evidence>
<feature type="compositionally biased region" description="Polar residues" evidence="7">
    <location>
        <begin position="68"/>
        <end position="87"/>
    </location>
</feature>
<evidence type="ECO:0000313" key="9">
    <source>
        <dbReference type="EMBL" id="CAB4029598.1"/>
    </source>
</evidence>
<dbReference type="InterPro" id="IPR013936">
    <property type="entry name" value="CRT-like"/>
</dbReference>
<evidence type="ECO:0000313" key="10">
    <source>
        <dbReference type="Proteomes" id="UP001152795"/>
    </source>
</evidence>
<evidence type="ECO:0000256" key="3">
    <source>
        <dbReference type="ARBA" id="ARBA00022448"/>
    </source>
</evidence>
<dbReference type="OrthoDB" id="264057at2759"/>
<gene>
    <name evidence="9" type="ORF">PACLA_8A012633</name>
</gene>
<keyword evidence="10" id="KW-1185">Reference proteome</keyword>
<keyword evidence="4 8" id="KW-0812">Transmembrane</keyword>
<name>A0A6S7JFM9_PARCT</name>
<proteinExistence type="inferred from homology"/>
<comment type="similarity">
    <text evidence="2">Belongs to the CRT-like transporter family.</text>
</comment>
<comment type="subcellular location">
    <subcellularLocation>
        <location evidence="1">Membrane</location>
        <topology evidence="1">Multi-pass membrane protein</topology>
    </subcellularLocation>
</comment>
<feature type="transmembrane region" description="Helical" evidence="8">
    <location>
        <begin position="21"/>
        <end position="42"/>
    </location>
</feature>
<comment type="caution">
    <text evidence="9">The sequence shown here is derived from an EMBL/GenBank/DDBJ whole genome shotgun (WGS) entry which is preliminary data.</text>
</comment>
<evidence type="ECO:0000256" key="6">
    <source>
        <dbReference type="ARBA" id="ARBA00023136"/>
    </source>
</evidence>
<organism evidence="9 10">
    <name type="scientific">Paramuricea clavata</name>
    <name type="common">Red gorgonian</name>
    <name type="synonym">Violescent sea-whip</name>
    <dbReference type="NCBI Taxonomy" id="317549"/>
    <lineage>
        <taxon>Eukaryota</taxon>
        <taxon>Metazoa</taxon>
        <taxon>Cnidaria</taxon>
        <taxon>Anthozoa</taxon>
        <taxon>Octocorallia</taxon>
        <taxon>Malacalcyonacea</taxon>
        <taxon>Plexauridae</taxon>
        <taxon>Paramuricea</taxon>
    </lineage>
</organism>
<evidence type="ECO:0000256" key="4">
    <source>
        <dbReference type="ARBA" id="ARBA00022692"/>
    </source>
</evidence>